<dbReference type="PANTHER" id="PTHR48228">
    <property type="entry name" value="SUCCINYL-COA--D-CITRAMALATE COA-TRANSFERASE"/>
    <property type="match status" value="1"/>
</dbReference>
<reference evidence="1" key="2">
    <citation type="submission" date="2021-01" db="EMBL/GenBank/DDBJ databases">
        <authorList>
            <person name="Kang M."/>
        </authorList>
    </citation>
    <scope>NUCLEOTIDE SEQUENCE</scope>
    <source>
        <strain evidence="1">KACC 17527</strain>
    </source>
</reference>
<dbReference type="InterPro" id="IPR044855">
    <property type="entry name" value="CoA-Trfase_III_dom3_sf"/>
</dbReference>
<dbReference type="SUPFAM" id="SSF89796">
    <property type="entry name" value="CoA-transferase family III (CaiB/BaiF)"/>
    <property type="match status" value="1"/>
</dbReference>
<dbReference type="InterPro" id="IPR050509">
    <property type="entry name" value="CoA-transferase_III"/>
</dbReference>
<dbReference type="Proteomes" id="UP000630528">
    <property type="component" value="Unassembled WGS sequence"/>
</dbReference>
<protein>
    <submittedName>
        <fullName evidence="1">CoA transferase</fullName>
    </submittedName>
</protein>
<dbReference type="Gene3D" id="3.30.1540.10">
    <property type="entry name" value="formyl-coa transferase, domain 3"/>
    <property type="match status" value="1"/>
</dbReference>
<evidence type="ECO:0000313" key="2">
    <source>
        <dbReference type="Proteomes" id="UP000630528"/>
    </source>
</evidence>
<dbReference type="Pfam" id="PF02515">
    <property type="entry name" value="CoA_transf_3"/>
    <property type="match status" value="1"/>
</dbReference>
<dbReference type="AlphaFoldDB" id="A0A934U136"/>
<name>A0A934U136_9BURK</name>
<dbReference type="PANTHER" id="PTHR48228:SF5">
    <property type="entry name" value="ALPHA-METHYLACYL-COA RACEMASE"/>
    <property type="match status" value="1"/>
</dbReference>
<dbReference type="GO" id="GO:0016740">
    <property type="term" value="F:transferase activity"/>
    <property type="evidence" value="ECO:0007669"/>
    <property type="project" value="UniProtKB-KW"/>
</dbReference>
<sequence length="402" mass="42984">MSGAGILAGMRVVEAAAFVAAPLGGMTLAQMGADVIRIDTLGGGLDYRRWPVTEDGTSLFWCGLNKAKRSVALDLSRPEGREIAMAIACAPGDDAGLFLTNFPPRGWLAHDKLRARRSDLIQLTLMGDRHGGSAVDYTVNARLGVPLFTGAPGTQGPVNHVLPAWDLVTGQMVAVGLLAAERHRRRTGEGQHVKLALQDVGLAVMNHLGFIEEARRGQPRERHGNELFGAFGRDFATADGVHVMVVGLTLKQWRSLCEALAIQAEVDALGSRLGLDLDQEGNRFRARRELAALVGPRIAAQSLATLAPLFDRHGVCWSRYQDVADLPSDRECSPVNPMFATIAQPGVGEMLAAGIPLDFSAHARVPPAPAPRLGEHTEQVLCDVLGMSSGEFGRLRDAHIAG</sequence>
<comment type="caution">
    <text evidence="1">The sequence shown here is derived from an EMBL/GenBank/DDBJ whole genome shotgun (WGS) entry which is preliminary data.</text>
</comment>
<proteinExistence type="predicted"/>
<dbReference type="InterPro" id="IPR023606">
    <property type="entry name" value="CoA-Trfase_III_dom_1_sf"/>
</dbReference>
<evidence type="ECO:0000313" key="1">
    <source>
        <dbReference type="EMBL" id="MBK6009385.1"/>
    </source>
</evidence>
<gene>
    <name evidence="1" type="ORF">JJB11_25075</name>
</gene>
<keyword evidence="1" id="KW-0808">Transferase</keyword>
<accession>A0A934U136</accession>
<dbReference type="Gene3D" id="3.40.50.10540">
    <property type="entry name" value="Crotonobetainyl-coa:carnitine coa-transferase, domain 1"/>
    <property type="match status" value="1"/>
</dbReference>
<dbReference type="InterPro" id="IPR003673">
    <property type="entry name" value="CoA-Trfase_fam_III"/>
</dbReference>
<reference evidence="1" key="1">
    <citation type="journal article" date="2012" name="J. Microbiol. Biotechnol.">
        <title>Ramlibacter ginsenosidimutans sp. nov., with ginsenoside-converting activity.</title>
        <authorList>
            <person name="Wang L."/>
            <person name="An D.S."/>
            <person name="Kim S.G."/>
            <person name="Jin F.X."/>
            <person name="Kim S.C."/>
            <person name="Lee S.T."/>
            <person name="Im W.T."/>
        </authorList>
    </citation>
    <scope>NUCLEOTIDE SEQUENCE</scope>
    <source>
        <strain evidence="1">KACC 17527</strain>
    </source>
</reference>
<keyword evidence="2" id="KW-1185">Reference proteome</keyword>
<dbReference type="EMBL" id="JAEPWM010000019">
    <property type="protein sequence ID" value="MBK6009385.1"/>
    <property type="molecule type" value="Genomic_DNA"/>
</dbReference>
<dbReference type="RefSeq" id="WP_201177949.1">
    <property type="nucleotide sequence ID" value="NZ_JAEPWM010000019.1"/>
</dbReference>
<organism evidence="1 2">
    <name type="scientific">Ramlibacter ginsenosidimutans</name>
    <dbReference type="NCBI Taxonomy" id="502333"/>
    <lineage>
        <taxon>Bacteria</taxon>
        <taxon>Pseudomonadati</taxon>
        <taxon>Pseudomonadota</taxon>
        <taxon>Betaproteobacteria</taxon>
        <taxon>Burkholderiales</taxon>
        <taxon>Comamonadaceae</taxon>
        <taxon>Ramlibacter</taxon>
    </lineage>
</organism>